<dbReference type="PANTHER" id="PTHR43278">
    <property type="entry name" value="NAD(P)H-DEPENDENT FMN-CONTAINING OXIDOREDUCTASE YWQN-RELATED"/>
    <property type="match status" value="1"/>
</dbReference>
<dbReference type="EMBL" id="JBICYV010000014">
    <property type="protein sequence ID" value="MFG3014191.1"/>
    <property type="molecule type" value="Genomic_DNA"/>
</dbReference>
<evidence type="ECO:0000256" key="2">
    <source>
        <dbReference type="ARBA" id="ARBA00022643"/>
    </source>
</evidence>
<evidence type="ECO:0000259" key="3">
    <source>
        <dbReference type="Pfam" id="PF03358"/>
    </source>
</evidence>
<gene>
    <name evidence="4" type="ORF">ACGFZB_27955</name>
</gene>
<dbReference type="Pfam" id="PF03358">
    <property type="entry name" value="FMN_red"/>
    <property type="match status" value="1"/>
</dbReference>
<dbReference type="RefSeq" id="WP_392820592.1">
    <property type="nucleotide sequence ID" value="NZ_JBICYV010000014.1"/>
</dbReference>
<accession>A0ABW7BAG4</accession>
<name>A0ABW7BAG4_9ACTN</name>
<evidence type="ECO:0000256" key="1">
    <source>
        <dbReference type="ARBA" id="ARBA00022630"/>
    </source>
</evidence>
<keyword evidence="2" id="KW-0288">FMN</keyword>
<dbReference type="InterPro" id="IPR005025">
    <property type="entry name" value="FMN_Rdtase-like_dom"/>
</dbReference>
<dbReference type="InterPro" id="IPR029039">
    <property type="entry name" value="Flavoprotein-like_sf"/>
</dbReference>
<dbReference type="Proteomes" id="UP001604267">
    <property type="component" value="Unassembled WGS sequence"/>
</dbReference>
<dbReference type="SUPFAM" id="SSF52218">
    <property type="entry name" value="Flavoproteins"/>
    <property type="match status" value="1"/>
</dbReference>
<proteinExistence type="predicted"/>
<keyword evidence="1" id="KW-0285">Flavoprotein</keyword>
<reference evidence="4 5" key="1">
    <citation type="submission" date="2024-10" db="EMBL/GenBank/DDBJ databases">
        <title>The Natural Products Discovery Center: Release of the First 8490 Sequenced Strains for Exploring Actinobacteria Biosynthetic Diversity.</title>
        <authorList>
            <person name="Kalkreuter E."/>
            <person name="Kautsar S.A."/>
            <person name="Yang D."/>
            <person name="Bader C.D."/>
            <person name="Teijaro C.N."/>
            <person name="Fluegel L."/>
            <person name="Davis C.M."/>
            <person name="Simpson J.R."/>
            <person name="Lauterbach L."/>
            <person name="Steele A.D."/>
            <person name="Gui C."/>
            <person name="Meng S."/>
            <person name="Li G."/>
            <person name="Viehrig K."/>
            <person name="Ye F."/>
            <person name="Su P."/>
            <person name="Kiefer A.F."/>
            <person name="Nichols A."/>
            <person name="Cepeda A.J."/>
            <person name="Yan W."/>
            <person name="Fan B."/>
            <person name="Jiang Y."/>
            <person name="Adhikari A."/>
            <person name="Zheng C.-J."/>
            <person name="Schuster L."/>
            <person name="Cowan T.M."/>
            <person name="Smanski M.J."/>
            <person name="Chevrette M.G."/>
            <person name="De Carvalho L.P.S."/>
            <person name="Shen B."/>
        </authorList>
    </citation>
    <scope>NUCLEOTIDE SEQUENCE [LARGE SCALE GENOMIC DNA]</scope>
    <source>
        <strain evidence="4 5">NPDC048320</strain>
    </source>
</reference>
<dbReference type="PANTHER" id="PTHR43278:SF4">
    <property type="entry name" value="NAD(P)H-DEPENDENT FMN-CONTAINING OXIDOREDUCTASE YWQN-RELATED"/>
    <property type="match status" value="1"/>
</dbReference>
<organism evidence="4 5">
    <name type="scientific">Streptomyces cinerochromogenes</name>
    <dbReference type="NCBI Taxonomy" id="66422"/>
    <lineage>
        <taxon>Bacteria</taxon>
        <taxon>Bacillati</taxon>
        <taxon>Actinomycetota</taxon>
        <taxon>Actinomycetes</taxon>
        <taxon>Kitasatosporales</taxon>
        <taxon>Streptomycetaceae</taxon>
        <taxon>Streptomyces</taxon>
    </lineage>
</organism>
<comment type="caution">
    <text evidence="4">The sequence shown here is derived from an EMBL/GenBank/DDBJ whole genome shotgun (WGS) entry which is preliminary data.</text>
</comment>
<protein>
    <submittedName>
        <fullName evidence="4">Flavodoxin family protein</fullName>
    </submittedName>
</protein>
<dbReference type="Gene3D" id="3.40.50.360">
    <property type="match status" value="1"/>
</dbReference>
<dbReference type="InterPro" id="IPR051796">
    <property type="entry name" value="ISF_SsuE-like"/>
</dbReference>
<keyword evidence="5" id="KW-1185">Reference proteome</keyword>
<feature type="domain" description="NADPH-dependent FMN reductase-like" evidence="3">
    <location>
        <begin position="8"/>
        <end position="159"/>
    </location>
</feature>
<evidence type="ECO:0000313" key="4">
    <source>
        <dbReference type="EMBL" id="MFG3014191.1"/>
    </source>
</evidence>
<sequence length="225" mass="24608">MSGTQKIRILAVNGSERPDGNNAAILRYAEKELAGRGACLDVVCLRDLRMSPCGPCGDCNFRTTPCTVDDDVAAVVDRMAEADGIIYATPVHGFGSAPLMPAFIERSGTGYLRFDRRLTNKVAGAVVTGRRYSHVETYAHLLNNILLNRMIVAGHGFPSVVYGDEAGSALEDEEGMEMVTRMLHRMVDLIQVLREHRELTGRDALAVDVPSERHRSPRRAQGAGR</sequence>
<evidence type="ECO:0000313" key="5">
    <source>
        <dbReference type="Proteomes" id="UP001604267"/>
    </source>
</evidence>